<feature type="signal peptide" evidence="1">
    <location>
        <begin position="1"/>
        <end position="19"/>
    </location>
</feature>
<evidence type="ECO:0000313" key="3">
    <source>
        <dbReference type="Proteomes" id="UP000291422"/>
    </source>
</evidence>
<evidence type="ECO:0000313" key="2">
    <source>
        <dbReference type="EMBL" id="RYN69168.1"/>
    </source>
</evidence>
<comment type="caution">
    <text evidence="2">The sequence shown here is derived from an EMBL/GenBank/DDBJ whole genome shotgun (WGS) entry which is preliminary data.</text>
</comment>
<organism evidence="2 3">
    <name type="scientific">Alternaria alternata</name>
    <name type="common">Alternaria rot fungus</name>
    <name type="synonym">Torula alternata</name>
    <dbReference type="NCBI Taxonomy" id="5599"/>
    <lineage>
        <taxon>Eukaryota</taxon>
        <taxon>Fungi</taxon>
        <taxon>Dikarya</taxon>
        <taxon>Ascomycota</taxon>
        <taxon>Pezizomycotina</taxon>
        <taxon>Dothideomycetes</taxon>
        <taxon>Pleosporomycetidae</taxon>
        <taxon>Pleosporales</taxon>
        <taxon>Pleosporineae</taxon>
        <taxon>Pleosporaceae</taxon>
        <taxon>Alternaria</taxon>
        <taxon>Alternaria sect. Alternaria</taxon>
        <taxon>Alternaria alternata complex</taxon>
    </lineage>
</organism>
<dbReference type="Proteomes" id="UP000291422">
    <property type="component" value="Unassembled WGS sequence"/>
</dbReference>
<dbReference type="AlphaFoldDB" id="A0A4Q4N4J4"/>
<evidence type="ECO:0008006" key="4">
    <source>
        <dbReference type="Google" id="ProtNLM"/>
    </source>
</evidence>
<evidence type="ECO:0000256" key="1">
    <source>
        <dbReference type="SAM" id="SignalP"/>
    </source>
</evidence>
<proteinExistence type="predicted"/>
<reference evidence="3" key="1">
    <citation type="journal article" date="2019" name="bioRxiv">
        <title>Genomics, evolutionary history and diagnostics of the Alternaria alternata species group including apple and Asian pear pathotypes.</title>
        <authorList>
            <person name="Armitage A.D."/>
            <person name="Cockerton H.M."/>
            <person name="Sreenivasaprasad S."/>
            <person name="Woodhall J.W."/>
            <person name="Lane C.R."/>
            <person name="Harrison R.J."/>
            <person name="Clarkson J.P."/>
        </authorList>
    </citation>
    <scope>NUCLEOTIDE SEQUENCE [LARGE SCALE GENOMIC DNA]</scope>
    <source>
        <strain evidence="3">FERA 1177</strain>
    </source>
</reference>
<dbReference type="EMBL" id="PDXD01000046">
    <property type="protein sequence ID" value="RYN69168.1"/>
    <property type="molecule type" value="Genomic_DNA"/>
</dbReference>
<accession>A0A4Q4N4J4</accession>
<protein>
    <recommendedName>
        <fullName evidence="4">Secreted protein</fullName>
    </recommendedName>
</protein>
<gene>
    <name evidence="2" type="ORF">AA0117_g11021</name>
</gene>
<name>A0A4Q4N4J4_ALTAL</name>
<keyword evidence="1" id="KW-0732">Signal</keyword>
<sequence length="85" mass="8820">MPITLFALVLLFCPSRAYALLWRPKATADCPTTANTANCLTCTQHPRLDTAALAARGPSSCLTSAASAPPTHLTAPVCCVHVASP</sequence>
<feature type="chain" id="PRO_5020390993" description="Secreted protein" evidence="1">
    <location>
        <begin position="20"/>
        <end position="85"/>
    </location>
</feature>